<comment type="caution">
    <text evidence="15">The sequence shown here is derived from an EMBL/GenBank/DDBJ whole genome shotgun (WGS) entry which is preliminary data.</text>
</comment>
<dbReference type="PROSITE" id="PS00211">
    <property type="entry name" value="ABC_TRANSPORTER_1"/>
    <property type="match status" value="1"/>
</dbReference>
<keyword evidence="16" id="KW-1185">Reference proteome</keyword>
<dbReference type="Gene3D" id="3.40.50.300">
    <property type="entry name" value="P-loop containing nucleotide triphosphate hydrolases"/>
    <property type="match status" value="1"/>
</dbReference>
<dbReference type="FunFam" id="3.40.50.300:FF:000016">
    <property type="entry name" value="Oligopeptide ABC transporter ATP-binding component"/>
    <property type="match status" value="1"/>
</dbReference>
<comment type="catalytic activity">
    <reaction evidence="12">
        <text>Ni(2+)(out) + ATP + H2O = Ni(2+)(in) + ADP + phosphate + H(+)</text>
        <dbReference type="Rhea" id="RHEA:15557"/>
        <dbReference type="ChEBI" id="CHEBI:15377"/>
        <dbReference type="ChEBI" id="CHEBI:15378"/>
        <dbReference type="ChEBI" id="CHEBI:30616"/>
        <dbReference type="ChEBI" id="CHEBI:43474"/>
        <dbReference type="ChEBI" id="CHEBI:49786"/>
        <dbReference type="ChEBI" id="CHEBI:456216"/>
        <dbReference type="EC" id="7.2.2.11"/>
    </reaction>
    <physiologicalReaction direction="left-to-right" evidence="12">
        <dbReference type="Rhea" id="RHEA:15558"/>
    </physiologicalReaction>
</comment>
<sequence length="498" mass="53582">MAMESNPTADAQSTATSTLDTTATAASNATTTAGDRNEPIITVRNLQTSFFTDKEVIRAVDGVDFDIRPGETVGVVGESGSGKSVTARSIMGLVDSPGHVLEGSSIRFQHVPTLRSFATTFAGRTVSLDELEAEHDPTSLFDHPEIDATPSTFGYDDREEATLEDFVGAYGDTLEFIGADECVFVRDGGTDDPESITDGFVELTRCTGEIQRKMRGGRIAMVFQDPLTSLNPVYTVGNQLEETLRLHQDLSGQAATEEAIELLEAVGIPDARRRVTEYPHQFSGGMRQRAVIAMALACDPEVLICDEPTTALDVTIQAQILDLLKELQHERDLGILFITHDMGVIAEVTDRVNVMYAGEIVETAGVHSLFGDPKHPYTQGLLESIPGRQQGERLQTIEGNVPTPNEPATYCRFAPRCPKAFSDCEAVHPETVPVGDGHPEDEQAAHTAACLLYVDEYTAAAHPSGRTPDQGAGEVKATGGNADAATDTETETPRGDDR</sequence>
<feature type="compositionally biased region" description="Low complexity" evidence="13">
    <location>
        <begin position="477"/>
        <end position="487"/>
    </location>
</feature>
<dbReference type="InterPro" id="IPR017871">
    <property type="entry name" value="ABC_transporter-like_CS"/>
</dbReference>
<comment type="subunit">
    <text evidence="9">The complex is composed of two ATP-binding proteins (NikD and NikE), two transmembrane proteins (NikB and NikC) and a solute-binding protein (NikA).</text>
</comment>
<gene>
    <name evidence="15" type="ORF">C484_08922</name>
</gene>
<dbReference type="GO" id="GO:0016887">
    <property type="term" value="F:ATP hydrolysis activity"/>
    <property type="evidence" value="ECO:0007669"/>
    <property type="project" value="InterPro"/>
</dbReference>
<dbReference type="STRING" id="1230458.C484_08922"/>
<evidence type="ECO:0000256" key="1">
    <source>
        <dbReference type="ARBA" id="ARBA00004202"/>
    </source>
</evidence>
<evidence type="ECO:0000313" key="16">
    <source>
        <dbReference type="Proteomes" id="UP000011648"/>
    </source>
</evidence>
<evidence type="ECO:0000256" key="12">
    <source>
        <dbReference type="ARBA" id="ARBA00048610"/>
    </source>
</evidence>
<dbReference type="EMBL" id="AOIL01000029">
    <property type="protein sequence ID" value="ELY92572.1"/>
    <property type="molecule type" value="Genomic_DNA"/>
</dbReference>
<dbReference type="GO" id="GO:0015833">
    <property type="term" value="P:peptide transport"/>
    <property type="evidence" value="ECO:0007669"/>
    <property type="project" value="InterPro"/>
</dbReference>
<organism evidence="15 16">
    <name type="scientific">Natrialba taiwanensis DSM 12281</name>
    <dbReference type="NCBI Taxonomy" id="1230458"/>
    <lineage>
        <taxon>Archaea</taxon>
        <taxon>Methanobacteriati</taxon>
        <taxon>Methanobacteriota</taxon>
        <taxon>Stenosarchaea group</taxon>
        <taxon>Halobacteria</taxon>
        <taxon>Halobacteriales</taxon>
        <taxon>Natrialbaceae</taxon>
        <taxon>Natrialba</taxon>
    </lineage>
</organism>
<dbReference type="GO" id="GO:0005886">
    <property type="term" value="C:plasma membrane"/>
    <property type="evidence" value="ECO:0007669"/>
    <property type="project" value="UniProtKB-SubCell"/>
</dbReference>
<dbReference type="AlphaFoldDB" id="M0A3W1"/>
<evidence type="ECO:0000259" key="14">
    <source>
        <dbReference type="PROSITE" id="PS50893"/>
    </source>
</evidence>
<feature type="region of interest" description="Disordered" evidence="13">
    <location>
        <begin position="461"/>
        <end position="498"/>
    </location>
</feature>
<dbReference type="GO" id="GO:0015413">
    <property type="term" value="F:ABC-type nickel transporter activity"/>
    <property type="evidence" value="ECO:0007669"/>
    <property type="project" value="UniProtKB-EC"/>
</dbReference>
<feature type="region of interest" description="Disordered" evidence="13">
    <location>
        <begin position="1"/>
        <end position="33"/>
    </location>
</feature>
<proteinExistence type="predicted"/>
<keyword evidence="5" id="KW-0067">ATP-binding</keyword>
<evidence type="ECO:0000256" key="8">
    <source>
        <dbReference type="ARBA" id="ARBA00023136"/>
    </source>
</evidence>
<evidence type="ECO:0000256" key="7">
    <source>
        <dbReference type="ARBA" id="ARBA00023065"/>
    </source>
</evidence>
<dbReference type="InterPro" id="IPR003593">
    <property type="entry name" value="AAA+_ATPase"/>
</dbReference>
<protein>
    <recommendedName>
        <fullName evidence="11">Nickel import system ATP-binding protein NikD</fullName>
        <ecNumber evidence="10">7.2.2.11</ecNumber>
    </recommendedName>
</protein>
<evidence type="ECO:0000256" key="2">
    <source>
        <dbReference type="ARBA" id="ARBA00022448"/>
    </source>
</evidence>
<evidence type="ECO:0000256" key="4">
    <source>
        <dbReference type="ARBA" id="ARBA00022741"/>
    </source>
</evidence>
<dbReference type="SMART" id="SM00382">
    <property type="entry name" value="AAA"/>
    <property type="match status" value="1"/>
</dbReference>
<dbReference type="EC" id="7.2.2.11" evidence="10"/>
<evidence type="ECO:0000256" key="11">
    <source>
        <dbReference type="ARBA" id="ARBA00044143"/>
    </source>
</evidence>
<dbReference type="InterPro" id="IPR050388">
    <property type="entry name" value="ABC_Ni/Peptide_Import"/>
</dbReference>
<dbReference type="InterPro" id="IPR003439">
    <property type="entry name" value="ABC_transporter-like_ATP-bd"/>
</dbReference>
<dbReference type="PANTHER" id="PTHR43297">
    <property type="entry name" value="OLIGOPEPTIDE TRANSPORT ATP-BINDING PROTEIN APPD"/>
    <property type="match status" value="1"/>
</dbReference>
<dbReference type="Pfam" id="PF08352">
    <property type="entry name" value="oligo_HPY"/>
    <property type="match status" value="1"/>
</dbReference>
<dbReference type="InterPro" id="IPR027417">
    <property type="entry name" value="P-loop_NTPase"/>
</dbReference>
<keyword evidence="8" id="KW-0472">Membrane</keyword>
<dbReference type="CDD" id="cd03257">
    <property type="entry name" value="ABC_NikE_OppD_transporters"/>
    <property type="match status" value="1"/>
</dbReference>
<evidence type="ECO:0000256" key="10">
    <source>
        <dbReference type="ARBA" id="ARBA00039098"/>
    </source>
</evidence>
<evidence type="ECO:0000313" key="15">
    <source>
        <dbReference type="EMBL" id="ELY92572.1"/>
    </source>
</evidence>
<name>M0A3W1_9EURY</name>
<dbReference type="InterPro" id="IPR013563">
    <property type="entry name" value="Oligopep_ABC_C"/>
</dbReference>
<evidence type="ECO:0000256" key="9">
    <source>
        <dbReference type="ARBA" id="ARBA00038669"/>
    </source>
</evidence>
<accession>M0A3W1</accession>
<dbReference type="SUPFAM" id="SSF52540">
    <property type="entry name" value="P-loop containing nucleoside triphosphate hydrolases"/>
    <property type="match status" value="2"/>
</dbReference>
<keyword evidence="7" id="KW-0406">Ion transport</keyword>
<dbReference type="Pfam" id="PF00005">
    <property type="entry name" value="ABC_tran"/>
    <property type="match status" value="2"/>
</dbReference>
<keyword evidence="2" id="KW-0813">Transport</keyword>
<feature type="domain" description="ABC transporter" evidence="14">
    <location>
        <begin position="41"/>
        <end position="382"/>
    </location>
</feature>
<dbReference type="NCBIfam" id="TIGR01727">
    <property type="entry name" value="oligo_HPY"/>
    <property type="match status" value="1"/>
</dbReference>
<keyword evidence="4" id="KW-0547">Nucleotide-binding</keyword>
<comment type="subcellular location">
    <subcellularLocation>
        <location evidence="1">Cell membrane</location>
        <topology evidence="1">Peripheral membrane protein</topology>
    </subcellularLocation>
</comment>
<dbReference type="PROSITE" id="PS50893">
    <property type="entry name" value="ABC_TRANSPORTER_2"/>
    <property type="match status" value="1"/>
</dbReference>
<feature type="compositionally biased region" description="Low complexity" evidence="13">
    <location>
        <begin position="8"/>
        <end position="33"/>
    </location>
</feature>
<dbReference type="GO" id="GO:0005524">
    <property type="term" value="F:ATP binding"/>
    <property type="evidence" value="ECO:0007669"/>
    <property type="project" value="UniProtKB-KW"/>
</dbReference>
<dbReference type="PATRIC" id="fig|1230458.4.peg.1783"/>
<evidence type="ECO:0000256" key="13">
    <source>
        <dbReference type="SAM" id="MobiDB-lite"/>
    </source>
</evidence>
<evidence type="ECO:0000256" key="5">
    <source>
        <dbReference type="ARBA" id="ARBA00022840"/>
    </source>
</evidence>
<reference evidence="15 16" key="1">
    <citation type="journal article" date="2014" name="PLoS Genet.">
        <title>Phylogenetically driven sequencing of extremely halophilic archaea reveals strategies for static and dynamic osmo-response.</title>
        <authorList>
            <person name="Becker E.A."/>
            <person name="Seitzer P.M."/>
            <person name="Tritt A."/>
            <person name="Larsen D."/>
            <person name="Krusor M."/>
            <person name="Yao A.I."/>
            <person name="Wu D."/>
            <person name="Madern D."/>
            <person name="Eisen J.A."/>
            <person name="Darling A.E."/>
            <person name="Facciotti M.T."/>
        </authorList>
    </citation>
    <scope>NUCLEOTIDE SEQUENCE [LARGE SCALE GENOMIC DNA]</scope>
    <source>
        <strain evidence="15 16">DSM 12281</strain>
    </source>
</reference>
<evidence type="ECO:0000256" key="3">
    <source>
        <dbReference type="ARBA" id="ARBA00022475"/>
    </source>
</evidence>
<keyword evidence="6" id="KW-1278">Translocase</keyword>
<keyword evidence="3" id="KW-1003">Cell membrane</keyword>
<dbReference type="Proteomes" id="UP000011648">
    <property type="component" value="Unassembled WGS sequence"/>
</dbReference>
<dbReference type="PANTHER" id="PTHR43297:SF13">
    <property type="entry name" value="NICKEL ABC TRANSPORTER, ATP-BINDING PROTEIN"/>
    <property type="match status" value="1"/>
</dbReference>
<evidence type="ECO:0000256" key="6">
    <source>
        <dbReference type="ARBA" id="ARBA00022967"/>
    </source>
</evidence>